<evidence type="ECO:0000313" key="2">
    <source>
        <dbReference type="Proteomes" id="UP000288168"/>
    </source>
</evidence>
<protein>
    <submittedName>
        <fullName evidence="1">Uncharacterized protein</fullName>
    </submittedName>
</protein>
<evidence type="ECO:0000313" key="1">
    <source>
        <dbReference type="EMBL" id="RSL73301.1"/>
    </source>
</evidence>
<name>A0A428R6X6_9HYPO</name>
<comment type="caution">
    <text evidence="1">The sequence shown here is derived from an EMBL/GenBank/DDBJ whole genome shotgun (WGS) entry which is preliminary data.</text>
</comment>
<reference evidence="1 2" key="1">
    <citation type="submission" date="2017-06" db="EMBL/GenBank/DDBJ databases">
        <title>Comparative genomic analysis of Ambrosia Fusariam Clade fungi.</title>
        <authorList>
            <person name="Stajich J.E."/>
            <person name="Carrillo J."/>
            <person name="Kijimoto T."/>
            <person name="Eskalen A."/>
            <person name="O'Donnell K."/>
            <person name="Kasson M."/>
        </authorList>
    </citation>
    <scope>NUCLEOTIDE SEQUENCE [LARGE SCALE GENOMIC DNA]</scope>
    <source>
        <strain evidence="1 2">NRRL62584</strain>
    </source>
</reference>
<sequence>MCVKFVFSTAFISPLVSPISPSFHLTPPHLSLLSHRHDTVAKMARHGQSPKAPRLEPSQSVWILATKGKSGLTAGNISVMMIPPSSLSQ</sequence>
<dbReference type="EMBL" id="NKCI01000002">
    <property type="protein sequence ID" value="RSL73301.1"/>
    <property type="molecule type" value="Genomic_DNA"/>
</dbReference>
<organism evidence="1 2">
    <name type="scientific">Fusarium duplospermum</name>
    <dbReference type="NCBI Taxonomy" id="1325734"/>
    <lineage>
        <taxon>Eukaryota</taxon>
        <taxon>Fungi</taxon>
        <taxon>Dikarya</taxon>
        <taxon>Ascomycota</taxon>
        <taxon>Pezizomycotina</taxon>
        <taxon>Sordariomycetes</taxon>
        <taxon>Hypocreomycetidae</taxon>
        <taxon>Hypocreales</taxon>
        <taxon>Nectriaceae</taxon>
        <taxon>Fusarium</taxon>
        <taxon>Fusarium solani species complex</taxon>
    </lineage>
</organism>
<dbReference type="AlphaFoldDB" id="A0A428R6X6"/>
<dbReference type="Proteomes" id="UP000288168">
    <property type="component" value="Unassembled WGS sequence"/>
</dbReference>
<keyword evidence="2" id="KW-1185">Reference proteome</keyword>
<gene>
    <name evidence="1" type="ORF">CEP54_000430</name>
</gene>
<proteinExistence type="predicted"/>
<accession>A0A428R6X6</accession>